<dbReference type="EMBL" id="CAWYQH010000068">
    <property type="protein sequence ID" value="CAK8680061.1"/>
    <property type="molecule type" value="Genomic_DNA"/>
</dbReference>
<gene>
    <name evidence="2" type="ORF">CVLEPA_LOCUS10349</name>
</gene>
<evidence type="ECO:0000313" key="2">
    <source>
        <dbReference type="EMBL" id="CAK8680061.1"/>
    </source>
</evidence>
<evidence type="ECO:0000313" key="3">
    <source>
        <dbReference type="Proteomes" id="UP001642483"/>
    </source>
</evidence>
<proteinExistence type="predicted"/>
<comment type="caution">
    <text evidence="2">The sequence shown here is derived from an EMBL/GenBank/DDBJ whole genome shotgun (WGS) entry which is preliminary data.</text>
</comment>
<sequence>MASPDNRFRELKRAYATKGVPTLINSTLCGPVPTDLRTGTGPRTGGWGPLPYKKPPSLTLCIKHALEEP</sequence>
<evidence type="ECO:0000256" key="1">
    <source>
        <dbReference type="SAM" id="MobiDB-lite"/>
    </source>
</evidence>
<accession>A0ABP0FMY2</accession>
<keyword evidence="3" id="KW-1185">Reference proteome</keyword>
<reference evidence="2 3" key="1">
    <citation type="submission" date="2024-02" db="EMBL/GenBank/DDBJ databases">
        <authorList>
            <person name="Daric V."/>
            <person name="Darras S."/>
        </authorList>
    </citation>
    <scope>NUCLEOTIDE SEQUENCE [LARGE SCALE GENOMIC DNA]</scope>
</reference>
<dbReference type="Proteomes" id="UP001642483">
    <property type="component" value="Unassembled WGS sequence"/>
</dbReference>
<feature type="region of interest" description="Disordered" evidence="1">
    <location>
        <begin position="30"/>
        <end position="51"/>
    </location>
</feature>
<name>A0ABP0FMY2_CLALP</name>
<organism evidence="2 3">
    <name type="scientific">Clavelina lepadiformis</name>
    <name type="common">Light-bulb sea squirt</name>
    <name type="synonym">Ascidia lepadiformis</name>
    <dbReference type="NCBI Taxonomy" id="159417"/>
    <lineage>
        <taxon>Eukaryota</taxon>
        <taxon>Metazoa</taxon>
        <taxon>Chordata</taxon>
        <taxon>Tunicata</taxon>
        <taxon>Ascidiacea</taxon>
        <taxon>Aplousobranchia</taxon>
        <taxon>Clavelinidae</taxon>
        <taxon>Clavelina</taxon>
    </lineage>
</organism>
<protein>
    <submittedName>
        <fullName evidence="2">Uncharacterized protein</fullName>
    </submittedName>
</protein>